<organism evidence="1 2">
    <name type="scientific">Candidatus Acidiferrum panamense</name>
    <dbReference type="NCBI Taxonomy" id="2741543"/>
    <lineage>
        <taxon>Bacteria</taxon>
        <taxon>Pseudomonadati</taxon>
        <taxon>Acidobacteriota</taxon>
        <taxon>Terriglobia</taxon>
        <taxon>Candidatus Acidiferrales</taxon>
        <taxon>Candidatus Acidiferrum</taxon>
    </lineage>
</organism>
<name>A0A7V8NNC5_9BACT</name>
<gene>
    <name evidence="1" type="ORF">HRJ53_05850</name>
</gene>
<reference evidence="1" key="1">
    <citation type="submission" date="2020-06" db="EMBL/GenBank/DDBJ databases">
        <title>Legume-microbial interactions unlock mineral nutrients during tropical forest succession.</title>
        <authorList>
            <person name="Epihov D.Z."/>
        </authorList>
    </citation>
    <scope>NUCLEOTIDE SEQUENCE [LARGE SCALE GENOMIC DNA]</scope>
    <source>
        <strain evidence="1">Pan2503</strain>
    </source>
</reference>
<dbReference type="GO" id="GO:0016301">
    <property type="term" value="F:kinase activity"/>
    <property type="evidence" value="ECO:0007669"/>
    <property type="project" value="UniProtKB-KW"/>
</dbReference>
<comment type="caution">
    <text evidence="1">The sequence shown here is derived from an EMBL/GenBank/DDBJ whole genome shotgun (WGS) entry which is preliminary data.</text>
</comment>
<proteinExistence type="predicted"/>
<dbReference type="AlphaFoldDB" id="A0A7V8NNC5"/>
<dbReference type="InterPro" id="IPR053159">
    <property type="entry name" value="Hybrid_Histidine_Kinase"/>
</dbReference>
<dbReference type="PANTHER" id="PTHR43642:SF1">
    <property type="entry name" value="HYBRID SIGNAL TRANSDUCTION HISTIDINE KINASE G"/>
    <property type="match status" value="1"/>
</dbReference>
<dbReference type="Proteomes" id="UP000567293">
    <property type="component" value="Unassembled WGS sequence"/>
</dbReference>
<feature type="non-terminal residue" evidence="1">
    <location>
        <position position="1"/>
    </location>
</feature>
<dbReference type="EMBL" id="JACDQQ010000577">
    <property type="protein sequence ID" value="MBA0084499.1"/>
    <property type="molecule type" value="Genomic_DNA"/>
</dbReference>
<protein>
    <submittedName>
        <fullName evidence="1">Protein kinase</fullName>
    </submittedName>
</protein>
<keyword evidence="1" id="KW-0418">Kinase</keyword>
<dbReference type="PANTHER" id="PTHR43642">
    <property type="entry name" value="HYBRID SIGNAL TRANSDUCTION HISTIDINE KINASE G"/>
    <property type="match status" value="1"/>
</dbReference>
<evidence type="ECO:0000313" key="2">
    <source>
        <dbReference type="Proteomes" id="UP000567293"/>
    </source>
</evidence>
<feature type="non-terminal residue" evidence="1">
    <location>
        <position position="407"/>
    </location>
</feature>
<keyword evidence="2" id="KW-1185">Reference proteome</keyword>
<evidence type="ECO:0000313" key="1">
    <source>
        <dbReference type="EMBL" id="MBA0084499.1"/>
    </source>
</evidence>
<accession>A0A7V8NNC5</accession>
<sequence>EREAAHLQIGRTLASQTEPAAIEENLFEIVNQLDRGAALIDSTQERDGAAELNLLAARRAKASTAYSSSMAYLSAGRALLGADSWERQYALTLAFELELAECEFLTGLLAEAEARLSTLDARVRNLVDRAAVTQLRVTICAALDLHQRGIELSLEYLRRIGIDWSPHPSRVEVEQEYDRIWQRLGSRPIEALIDLPIMTDPEQRATLDALTPALPAAVFTDENLNCLLLCRMVNLSLEHGNCAASCFAYAMFARVLGPYFGDAAAGFRFGKLAFDLIERPGLGRYKARVTSVFAFLVNPWAKHISTSQALGRRAFDIAQETGDLTFAAYCAACSITILLGSGTPLDEVQVEAEKGLEFARRAKFGVVVDFVVGTLMAIRSLRGLTLDFRSFDDAEFDEVRFERHFEA</sequence>
<keyword evidence="1" id="KW-0808">Transferase</keyword>